<accession>A0AAV2KUW5</accession>
<evidence type="ECO:0000256" key="4">
    <source>
        <dbReference type="ARBA" id="ARBA00075195"/>
    </source>
</evidence>
<dbReference type="PANTHER" id="PTHR13864:SF15">
    <property type="entry name" value="T-CELL ACUTE LYMPHOCYTIC LEUKEMIA PROTEIN 1 HOMOLOG-RELATED"/>
    <property type="match status" value="1"/>
</dbReference>
<dbReference type="FunFam" id="4.10.280.10:FF:000015">
    <property type="entry name" value="T-cell acute lymphocytic leukemia 1"/>
    <property type="match status" value="1"/>
</dbReference>
<proteinExistence type="predicted"/>
<keyword evidence="1" id="KW-0805">Transcription regulation</keyword>
<keyword evidence="3" id="KW-0804">Transcription</keyword>
<dbReference type="AlphaFoldDB" id="A0AAV2KUW5"/>
<feature type="domain" description="BHLH" evidence="6">
    <location>
        <begin position="18"/>
        <end position="70"/>
    </location>
</feature>
<sequence>MQRGALTVSSVSSEYGGRSRGVTNSRERWRQQNVNGAFSDLRRLVPTYPPDRKLSKNDILRLAIKYIHFLGGVLRDQEQEQSQDQDQGLDQVMDQEQDKGLEQSPDHSPDQSFQENLQENLEENQGSCYTLSPTLSIDSGIDWSPRSLMEELDSVALSFY</sequence>
<evidence type="ECO:0000259" key="6">
    <source>
        <dbReference type="PROSITE" id="PS50888"/>
    </source>
</evidence>
<evidence type="ECO:0000256" key="2">
    <source>
        <dbReference type="ARBA" id="ARBA00023125"/>
    </source>
</evidence>
<keyword evidence="8" id="KW-1185">Reference proteome</keyword>
<evidence type="ECO:0000256" key="1">
    <source>
        <dbReference type="ARBA" id="ARBA00023015"/>
    </source>
</evidence>
<gene>
    <name evidence="7" type="ORF">KC01_LOCUS22526</name>
</gene>
<dbReference type="SMART" id="SM00353">
    <property type="entry name" value="HLH"/>
    <property type="match status" value="1"/>
</dbReference>
<reference evidence="7 8" key="1">
    <citation type="submission" date="2024-04" db="EMBL/GenBank/DDBJ databases">
        <authorList>
            <person name="Waldvogel A.-M."/>
            <person name="Schoenle A."/>
        </authorList>
    </citation>
    <scope>NUCLEOTIDE SEQUENCE [LARGE SCALE GENOMIC DNA]</scope>
</reference>
<organism evidence="7 8">
    <name type="scientific">Knipowitschia caucasica</name>
    <name type="common">Caucasian dwarf goby</name>
    <name type="synonym">Pomatoschistus caucasicus</name>
    <dbReference type="NCBI Taxonomy" id="637954"/>
    <lineage>
        <taxon>Eukaryota</taxon>
        <taxon>Metazoa</taxon>
        <taxon>Chordata</taxon>
        <taxon>Craniata</taxon>
        <taxon>Vertebrata</taxon>
        <taxon>Euteleostomi</taxon>
        <taxon>Actinopterygii</taxon>
        <taxon>Neopterygii</taxon>
        <taxon>Teleostei</taxon>
        <taxon>Neoteleostei</taxon>
        <taxon>Acanthomorphata</taxon>
        <taxon>Gobiaria</taxon>
        <taxon>Gobiiformes</taxon>
        <taxon>Gobioidei</taxon>
        <taxon>Gobiidae</taxon>
        <taxon>Gobiinae</taxon>
        <taxon>Knipowitschia</taxon>
    </lineage>
</organism>
<name>A0AAV2KUW5_KNICA</name>
<keyword evidence="2" id="KW-0238">DNA-binding</keyword>
<dbReference type="Pfam" id="PF00010">
    <property type="entry name" value="HLH"/>
    <property type="match status" value="1"/>
</dbReference>
<dbReference type="InterPro" id="IPR036638">
    <property type="entry name" value="HLH_DNA-bd_sf"/>
</dbReference>
<evidence type="ECO:0000256" key="5">
    <source>
        <dbReference type="SAM" id="MobiDB-lite"/>
    </source>
</evidence>
<evidence type="ECO:0000313" key="7">
    <source>
        <dbReference type="EMBL" id="CAL1593414.1"/>
    </source>
</evidence>
<feature type="compositionally biased region" description="Low complexity" evidence="5">
    <location>
        <begin position="80"/>
        <end position="91"/>
    </location>
</feature>
<feature type="region of interest" description="Disordered" evidence="5">
    <location>
        <begin position="77"/>
        <end position="114"/>
    </location>
</feature>
<dbReference type="SUPFAM" id="SSF47459">
    <property type="entry name" value="HLH, helix-loop-helix DNA-binding domain"/>
    <property type="match status" value="1"/>
</dbReference>
<feature type="region of interest" description="Disordered" evidence="5">
    <location>
        <begin position="1"/>
        <end position="33"/>
    </location>
</feature>
<evidence type="ECO:0000256" key="3">
    <source>
        <dbReference type="ARBA" id="ARBA00023163"/>
    </source>
</evidence>
<dbReference type="EMBL" id="OZ035824">
    <property type="protein sequence ID" value="CAL1593414.1"/>
    <property type="molecule type" value="Genomic_DNA"/>
</dbReference>
<protein>
    <recommendedName>
        <fullName evidence="4">Stem cell protein</fullName>
    </recommendedName>
</protein>
<dbReference type="PROSITE" id="PS50888">
    <property type="entry name" value="BHLH"/>
    <property type="match status" value="1"/>
</dbReference>
<feature type="compositionally biased region" description="Basic and acidic residues" evidence="5">
    <location>
        <begin position="96"/>
        <end position="109"/>
    </location>
</feature>
<dbReference type="GO" id="GO:0000981">
    <property type="term" value="F:DNA-binding transcription factor activity, RNA polymerase II-specific"/>
    <property type="evidence" value="ECO:0007669"/>
    <property type="project" value="InterPro"/>
</dbReference>
<dbReference type="InterPro" id="IPR011598">
    <property type="entry name" value="bHLH_dom"/>
</dbReference>
<dbReference type="Gene3D" id="4.10.280.10">
    <property type="entry name" value="Helix-loop-helix DNA-binding domain"/>
    <property type="match status" value="1"/>
</dbReference>
<dbReference type="InterPro" id="IPR040238">
    <property type="entry name" value="TAL-like"/>
</dbReference>
<evidence type="ECO:0000313" key="8">
    <source>
        <dbReference type="Proteomes" id="UP001497482"/>
    </source>
</evidence>
<dbReference type="PANTHER" id="PTHR13864">
    <property type="entry name" value="T-CELL ACUTE LYMPHOCYTIC LEUKEMIA/STEM CELL LEUKEMIA-RELATED"/>
    <property type="match status" value="1"/>
</dbReference>
<dbReference type="GO" id="GO:0046983">
    <property type="term" value="F:protein dimerization activity"/>
    <property type="evidence" value="ECO:0007669"/>
    <property type="project" value="InterPro"/>
</dbReference>
<dbReference type="GO" id="GO:0000978">
    <property type="term" value="F:RNA polymerase II cis-regulatory region sequence-specific DNA binding"/>
    <property type="evidence" value="ECO:0007669"/>
    <property type="project" value="TreeGrafter"/>
</dbReference>
<dbReference type="Proteomes" id="UP001497482">
    <property type="component" value="Chromosome 2"/>
</dbReference>